<evidence type="ECO:0000256" key="2">
    <source>
        <dbReference type="SAM" id="Coils"/>
    </source>
</evidence>
<dbReference type="InterPro" id="IPR009091">
    <property type="entry name" value="RCC1/BLIP-II"/>
</dbReference>
<dbReference type="InterPro" id="IPR051210">
    <property type="entry name" value="Ub_ligase/GEF_domain"/>
</dbReference>
<sequence>MRKTIVLRFVLSTLVVSSLLTIPAAPASAAPDDIKVAVMGAIGTRTERATMPYDLPDSDGLTGKTVTAISVGSSHTCAIASGAAYCWGNNDSGQLGDGSSTNSYVPIAVTSTGALAGKTVTAISSGGNHTCAIASGAAYCWGMNYNSQLGNGSTTNSTIPVAVSSIGVLAGKTVTAIAAGSNHTCAIASGSAYCWGYNANGELGNASNTNSNVPVALTGPLSGKTVTAISAGPNQACVIASGSAYCWGYNGSGQLGDGSTTSSNVPVAVTATGALASKTVTAISYGGNHTCVIASGAAFCWGNNGSGQLGDGSSTYSTTSPAAVTTTGALAGKTVTTISAGYNNTCAIASGAAYCWGSNTSGQLGNGTTTSSNTPIASTNALLKDGATYEISAGSNHTCAIASGAAYCWGYNGSGQLGNGSTTNSNVPIAITTTGILVGKTITAISALSQHTCAIASGAAYCWGYNGGGQLGNGSTTYSNIPFPVAVTATGVLAGKTVTAISAGGNHACAIASGAAYCWGYNGSGQLGNGSTTNSNVPVAVTSTGALAGKTITAIYAGGSHTCVIASSAAYCWGSNGSGQLGIDVAKDFFGDYVQSVFTSPMAVDTKGELKSKTLSSFTLLQSSGETTSVIADKKIYSWGNGVRLPTANSVLSSGGLKDREISMASGYTYGSGGNGCALAEASAYCFGSAIASGSNTPTALGTTTAIGEKPISYIASNGTNSCAIAVSSLYCWGDNSNGQLGIHSVTNSSVPVAVDTSETLKDREIVSVAFGQNVIYVLHRAMSAEARAAAEQVAADEIAKAKAAAEKAAADLVAAEKAKSEAEAKAAADLASAAKAKADAEAKAAADLEAAAKAKAAAAAKAQAEIDAAIKAKADAAAKALAAAEAKAKAAAEAEAKAKADTQTALANANATISSLKEANSGLGDKIQTLTATIKDQQAKIDSSAKTMAEIAAQAKADAEIAAKTIAEVAAQAKADAEAAAKAQANATASLTSAIESITSLKDTNSALSDKIATLLAANKDQQAQIDALNAKISDLLKPKTTTITCVKGTLTKKVTAVTPVCPTGYKKK</sequence>
<evidence type="ECO:0000259" key="3">
    <source>
        <dbReference type="Pfam" id="PF25390"/>
    </source>
</evidence>
<protein>
    <submittedName>
        <fullName evidence="5">Unannotated protein</fullName>
    </submittedName>
</protein>
<name>A0A6J7B046_9ZZZZ</name>
<dbReference type="Pfam" id="PF25390">
    <property type="entry name" value="WD40_RLD"/>
    <property type="match status" value="1"/>
</dbReference>
<accession>A0A6J7B046</accession>
<dbReference type="PROSITE" id="PS50012">
    <property type="entry name" value="RCC1_3"/>
    <property type="match status" value="10"/>
</dbReference>
<evidence type="ECO:0000256" key="1">
    <source>
        <dbReference type="ARBA" id="ARBA00022737"/>
    </source>
</evidence>
<organism evidence="5">
    <name type="scientific">freshwater metagenome</name>
    <dbReference type="NCBI Taxonomy" id="449393"/>
    <lineage>
        <taxon>unclassified sequences</taxon>
        <taxon>metagenomes</taxon>
        <taxon>ecological metagenomes</taxon>
    </lineage>
</organism>
<evidence type="ECO:0000313" key="4">
    <source>
        <dbReference type="EMBL" id="CAB4787876.1"/>
    </source>
</evidence>
<dbReference type="PRINTS" id="PR00633">
    <property type="entry name" value="RCCNDNSATION"/>
</dbReference>
<evidence type="ECO:0000313" key="5">
    <source>
        <dbReference type="EMBL" id="CAB4838470.1"/>
    </source>
</evidence>
<dbReference type="EMBL" id="CAFBQC010000044">
    <property type="protein sequence ID" value="CAB5042865.1"/>
    <property type="molecule type" value="Genomic_DNA"/>
</dbReference>
<gene>
    <name evidence="4" type="ORF">UFOPK2942_01180</name>
    <name evidence="5" type="ORF">UFOPK3232_00598</name>
    <name evidence="6" type="ORF">UFOPK4242_00886</name>
</gene>
<proteinExistence type="predicted"/>
<dbReference type="InterPro" id="IPR000408">
    <property type="entry name" value="Reg_chr_condens"/>
</dbReference>
<dbReference type="EMBL" id="CAFAAA010000053">
    <property type="protein sequence ID" value="CAB4787876.1"/>
    <property type="molecule type" value="Genomic_DNA"/>
</dbReference>
<evidence type="ECO:0000313" key="6">
    <source>
        <dbReference type="EMBL" id="CAB5042865.1"/>
    </source>
</evidence>
<dbReference type="EMBL" id="CAFARE010000016">
    <property type="protein sequence ID" value="CAB4838470.1"/>
    <property type="molecule type" value="Genomic_DNA"/>
</dbReference>
<keyword evidence="1" id="KW-0677">Repeat</keyword>
<keyword evidence="2" id="KW-0175">Coiled coil</keyword>
<dbReference type="Gene3D" id="2.130.10.30">
    <property type="entry name" value="Regulator of chromosome condensation 1/beta-lactamase-inhibitor protein II"/>
    <property type="match status" value="4"/>
</dbReference>
<feature type="coiled-coil region" evidence="2">
    <location>
        <begin position="799"/>
        <end position="920"/>
    </location>
</feature>
<reference evidence="5" key="1">
    <citation type="submission" date="2020-05" db="EMBL/GenBank/DDBJ databases">
        <authorList>
            <person name="Chiriac C."/>
            <person name="Salcher M."/>
            <person name="Ghai R."/>
            <person name="Kavagutti S V."/>
        </authorList>
    </citation>
    <scope>NUCLEOTIDE SEQUENCE</scope>
</reference>
<dbReference type="PANTHER" id="PTHR22870:SF408">
    <property type="entry name" value="OS09G0560450 PROTEIN"/>
    <property type="match status" value="1"/>
</dbReference>
<dbReference type="PANTHER" id="PTHR22870">
    <property type="entry name" value="REGULATOR OF CHROMOSOME CONDENSATION"/>
    <property type="match status" value="1"/>
</dbReference>
<dbReference type="AlphaFoldDB" id="A0A6J7B046"/>
<feature type="domain" description="RCC1-like" evidence="3">
    <location>
        <begin position="40"/>
        <end position="375"/>
    </location>
</feature>
<dbReference type="InterPro" id="IPR058923">
    <property type="entry name" value="RCC1-like_dom"/>
</dbReference>
<dbReference type="Pfam" id="PF00415">
    <property type="entry name" value="RCC1"/>
    <property type="match status" value="4"/>
</dbReference>
<dbReference type="SUPFAM" id="SSF50985">
    <property type="entry name" value="RCC1/BLIP-II"/>
    <property type="match status" value="2"/>
</dbReference>